<reference evidence="2" key="1">
    <citation type="submission" date="2023-03" db="UniProtKB">
        <authorList>
            <consortium name="Ensembl"/>
        </authorList>
    </citation>
    <scope>IDENTIFICATION</scope>
</reference>
<dbReference type="AlphaFoldDB" id="A0A8C4L3Y0"/>
<protein>
    <submittedName>
        <fullName evidence="2">Triggering receptor expressed on myeloid cells like 1</fullName>
    </submittedName>
</protein>
<proteinExistence type="predicted"/>
<evidence type="ECO:0000313" key="2">
    <source>
        <dbReference type="Ensembl" id="ENSEASP00005003910.1"/>
    </source>
</evidence>
<evidence type="ECO:0000256" key="1">
    <source>
        <dbReference type="SAM" id="SignalP"/>
    </source>
</evidence>
<organism evidence="2">
    <name type="scientific">Equus asinus asinus</name>
    <dbReference type="NCBI Taxonomy" id="83772"/>
    <lineage>
        <taxon>Eukaryota</taxon>
        <taxon>Metazoa</taxon>
        <taxon>Chordata</taxon>
        <taxon>Craniata</taxon>
        <taxon>Vertebrata</taxon>
        <taxon>Euteleostomi</taxon>
        <taxon>Mammalia</taxon>
        <taxon>Eutheria</taxon>
        <taxon>Laurasiatheria</taxon>
        <taxon>Perissodactyla</taxon>
        <taxon>Equidae</taxon>
        <taxon>Equus</taxon>
    </lineage>
</organism>
<dbReference type="Ensembl" id="ENSEAST00005004291.1">
    <property type="protein sequence ID" value="ENSEASP00005003910.1"/>
    <property type="gene ID" value="ENSEASG00005002968.1"/>
</dbReference>
<accession>A0A8C4L3Y0</accession>
<name>A0A8C4L3Y0_EQUAS</name>
<feature type="chain" id="PRO_5034951405" evidence="1">
    <location>
        <begin position="21"/>
        <end position="92"/>
    </location>
</feature>
<keyword evidence="1" id="KW-0732">Signal</keyword>
<gene>
    <name evidence="2" type="primary">TREML1</name>
</gene>
<sequence length="92" mass="10187">AMGPHLLLLLLPGLAGQGSADSLPEKLQAPVGGSILVQCHYRPQDIKARKMGCERHGFSNTRRHQFYRNWLFSTRWPSSITVPFGLNSGAWG</sequence>
<feature type="signal peptide" evidence="1">
    <location>
        <begin position="1"/>
        <end position="20"/>
    </location>
</feature>